<evidence type="ECO:0000259" key="9">
    <source>
        <dbReference type="PROSITE" id="PS50928"/>
    </source>
</evidence>
<evidence type="ECO:0000313" key="10">
    <source>
        <dbReference type="EMBL" id="MBY8879070.1"/>
    </source>
</evidence>
<keyword evidence="5 7" id="KW-1133">Transmembrane helix</keyword>
<dbReference type="PANTHER" id="PTHR32243">
    <property type="entry name" value="MALTOSE TRANSPORT SYSTEM PERMEASE-RELATED"/>
    <property type="match status" value="1"/>
</dbReference>
<evidence type="ECO:0000256" key="3">
    <source>
        <dbReference type="ARBA" id="ARBA00022475"/>
    </source>
</evidence>
<organism evidence="10 11">
    <name type="scientific">Actinacidiphila acidipaludis</name>
    <dbReference type="NCBI Taxonomy" id="2873382"/>
    <lineage>
        <taxon>Bacteria</taxon>
        <taxon>Bacillati</taxon>
        <taxon>Actinomycetota</taxon>
        <taxon>Actinomycetes</taxon>
        <taxon>Kitasatosporales</taxon>
        <taxon>Streptomycetaceae</taxon>
        <taxon>Actinacidiphila</taxon>
    </lineage>
</organism>
<dbReference type="InterPro" id="IPR035906">
    <property type="entry name" value="MetI-like_sf"/>
</dbReference>
<dbReference type="InterPro" id="IPR000515">
    <property type="entry name" value="MetI-like"/>
</dbReference>
<reference evidence="10 11" key="1">
    <citation type="submission" date="2021-08" db="EMBL/GenBank/DDBJ databases">
        <title>WGS of actinomycetes from Thailand.</title>
        <authorList>
            <person name="Thawai C."/>
        </authorList>
    </citation>
    <scope>NUCLEOTIDE SEQUENCE [LARGE SCALE GENOMIC DNA]</scope>
    <source>
        <strain evidence="10 11">PLK6-54</strain>
    </source>
</reference>
<sequence length="299" mass="32564">MPALARSRRQEGRRERRPERRATGTAPSGLRVLWTALGVLVIAVWVFPVYWMATTAFKSGPAMAADPPQLWPHAPTLVHFRKVVHDPLFWDAVRNSALVTGITVPVAVLVAFASALAIARFRFRGRGTYLAAVMLVQMVPHVALVVPVFLTLSDVGLSDSVPGLVVTYLAFILPFAVWTLRGFVASIPKDLEEAAMTDGCTRMGAFRRIILPLTLPGLIATSVYAMILAWNEYLFAYFILASPDKYTVPLWLTHFVTSEGTDYGALMAGSVIVSAPVVVFFMIVQRHLAAGLTAGAVKG</sequence>
<evidence type="ECO:0000256" key="7">
    <source>
        <dbReference type="RuleBase" id="RU363032"/>
    </source>
</evidence>
<evidence type="ECO:0000256" key="1">
    <source>
        <dbReference type="ARBA" id="ARBA00004651"/>
    </source>
</evidence>
<name>A0ABS7Q7D7_9ACTN</name>
<feature type="transmembrane region" description="Helical" evidence="7">
    <location>
        <begin position="97"/>
        <end position="118"/>
    </location>
</feature>
<feature type="compositionally biased region" description="Basic and acidic residues" evidence="8">
    <location>
        <begin position="8"/>
        <end position="22"/>
    </location>
</feature>
<evidence type="ECO:0000256" key="6">
    <source>
        <dbReference type="ARBA" id="ARBA00023136"/>
    </source>
</evidence>
<keyword evidence="3" id="KW-1003">Cell membrane</keyword>
<dbReference type="CDD" id="cd06261">
    <property type="entry name" value="TM_PBP2"/>
    <property type="match status" value="1"/>
</dbReference>
<keyword evidence="4 7" id="KW-0812">Transmembrane</keyword>
<gene>
    <name evidence="10" type="ORF">K7862_15700</name>
</gene>
<feature type="transmembrane region" description="Helical" evidence="7">
    <location>
        <begin position="30"/>
        <end position="53"/>
    </location>
</feature>
<dbReference type="Proteomes" id="UP000778578">
    <property type="component" value="Unassembled WGS sequence"/>
</dbReference>
<comment type="caution">
    <text evidence="10">The sequence shown here is derived from an EMBL/GenBank/DDBJ whole genome shotgun (WGS) entry which is preliminary data.</text>
</comment>
<dbReference type="InterPro" id="IPR050901">
    <property type="entry name" value="BP-dep_ABC_trans_perm"/>
</dbReference>
<evidence type="ECO:0000256" key="8">
    <source>
        <dbReference type="SAM" id="MobiDB-lite"/>
    </source>
</evidence>
<evidence type="ECO:0000256" key="5">
    <source>
        <dbReference type="ARBA" id="ARBA00022989"/>
    </source>
</evidence>
<dbReference type="RefSeq" id="WP_222963205.1">
    <property type="nucleotide sequence ID" value="NZ_JAINZZ010000016.1"/>
</dbReference>
<feature type="transmembrane region" description="Helical" evidence="7">
    <location>
        <begin position="130"/>
        <end position="153"/>
    </location>
</feature>
<evidence type="ECO:0000313" key="11">
    <source>
        <dbReference type="Proteomes" id="UP000778578"/>
    </source>
</evidence>
<accession>A0ABS7Q7D7</accession>
<dbReference type="PANTHER" id="PTHR32243:SF18">
    <property type="entry name" value="INNER MEMBRANE ABC TRANSPORTER PERMEASE PROTEIN YCJP"/>
    <property type="match status" value="1"/>
</dbReference>
<proteinExistence type="inferred from homology"/>
<feature type="domain" description="ABC transmembrane type-1" evidence="9">
    <location>
        <begin position="93"/>
        <end position="284"/>
    </location>
</feature>
<dbReference type="Pfam" id="PF00528">
    <property type="entry name" value="BPD_transp_1"/>
    <property type="match status" value="1"/>
</dbReference>
<dbReference type="PROSITE" id="PS50928">
    <property type="entry name" value="ABC_TM1"/>
    <property type="match status" value="1"/>
</dbReference>
<protein>
    <submittedName>
        <fullName evidence="10">Carbohydrate ABC transporter permease</fullName>
    </submittedName>
</protein>
<dbReference type="Gene3D" id="1.10.3720.10">
    <property type="entry name" value="MetI-like"/>
    <property type="match status" value="1"/>
</dbReference>
<feature type="transmembrane region" description="Helical" evidence="7">
    <location>
        <begin position="165"/>
        <end position="188"/>
    </location>
</feature>
<dbReference type="SUPFAM" id="SSF161098">
    <property type="entry name" value="MetI-like"/>
    <property type="match status" value="1"/>
</dbReference>
<feature type="transmembrane region" description="Helical" evidence="7">
    <location>
        <begin position="263"/>
        <end position="284"/>
    </location>
</feature>
<comment type="subcellular location">
    <subcellularLocation>
        <location evidence="1 7">Cell membrane</location>
        <topology evidence="1 7">Multi-pass membrane protein</topology>
    </subcellularLocation>
</comment>
<feature type="transmembrane region" description="Helical" evidence="7">
    <location>
        <begin position="209"/>
        <end position="230"/>
    </location>
</feature>
<keyword evidence="2 7" id="KW-0813">Transport</keyword>
<dbReference type="EMBL" id="JAINZZ010000016">
    <property type="protein sequence ID" value="MBY8879070.1"/>
    <property type="molecule type" value="Genomic_DNA"/>
</dbReference>
<keyword evidence="6 7" id="KW-0472">Membrane</keyword>
<evidence type="ECO:0000256" key="4">
    <source>
        <dbReference type="ARBA" id="ARBA00022692"/>
    </source>
</evidence>
<feature type="region of interest" description="Disordered" evidence="8">
    <location>
        <begin position="1"/>
        <end position="23"/>
    </location>
</feature>
<keyword evidence="11" id="KW-1185">Reference proteome</keyword>
<evidence type="ECO:0000256" key="2">
    <source>
        <dbReference type="ARBA" id="ARBA00022448"/>
    </source>
</evidence>
<comment type="similarity">
    <text evidence="7">Belongs to the binding-protein-dependent transport system permease family.</text>
</comment>